<gene>
    <name evidence="3" type="ORF">UMAG_12279</name>
</gene>
<dbReference type="KEGG" id="uma:UMAG_12279"/>
<feature type="compositionally biased region" description="Basic and acidic residues" evidence="2">
    <location>
        <begin position="8"/>
        <end position="27"/>
    </location>
</feature>
<dbReference type="RefSeq" id="XP_011391026.1">
    <property type="nucleotide sequence ID" value="XM_011392724.1"/>
</dbReference>
<feature type="region of interest" description="Disordered" evidence="2">
    <location>
        <begin position="1"/>
        <end position="92"/>
    </location>
</feature>
<feature type="compositionally biased region" description="Low complexity" evidence="2">
    <location>
        <begin position="536"/>
        <end position="556"/>
    </location>
</feature>
<feature type="compositionally biased region" description="Polar residues" evidence="2">
    <location>
        <begin position="33"/>
        <end position="48"/>
    </location>
</feature>
<feature type="compositionally biased region" description="Polar residues" evidence="2">
    <location>
        <begin position="83"/>
        <end position="92"/>
    </location>
</feature>
<feature type="region of interest" description="Disordered" evidence="2">
    <location>
        <begin position="354"/>
        <end position="402"/>
    </location>
</feature>
<keyword evidence="4" id="KW-1185">Reference proteome</keyword>
<dbReference type="eggNOG" id="ENOG502RDI7">
    <property type="taxonomic scope" value="Eukaryota"/>
</dbReference>
<organism evidence="3 4">
    <name type="scientific">Mycosarcoma maydis</name>
    <name type="common">Corn smut fungus</name>
    <name type="synonym">Ustilago maydis</name>
    <dbReference type="NCBI Taxonomy" id="5270"/>
    <lineage>
        <taxon>Eukaryota</taxon>
        <taxon>Fungi</taxon>
        <taxon>Dikarya</taxon>
        <taxon>Basidiomycota</taxon>
        <taxon>Ustilaginomycotina</taxon>
        <taxon>Ustilaginomycetes</taxon>
        <taxon>Ustilaginales</taxon>
        <taxon>Ustilaginaceae</taxon>
        <taxon>Mycosarcoma</taxon>
    </lineage>
</organism>
<feature type="compositionally biased region" description="Low complexity" evidence="2">
    <location>
        <begin position="354"/>
        <end position="374"/>
    </location>
</feature>
<feature type="compositionally biased region" description="Polar residues" evidence="2">
    <location>
        <begin position="392"/>
        <end position="402"/>
    </location>
</feature>
<dbReference type="GeneID" id="23568025"/>
<dbReference type="OrthoDB" id="2554668at2759"/>
<dbReference type="EMBL" id="CM003152">
    <property type="protein sequence ID" value="KIS67568.1"/>
    <property type="molecule type" value="Genomic_DNA"/>
</dbReference>
<proteinExistence type="predicted"/>
<name>A0A0D1CLJ6_MYCMD</name>
<feature type="region of interest" description="Disordered" evidence="2">
    <location>
        <begin position="754"/>
        <end position="777"/>
    </location>
</feature>
<feature type="region of interest" description="Disordered" evidence="2">
    <location>
        <begin position="462"/>
        <end position="606"/>
    </location>
</feature>
<evidence type="ECO:0000256" key="2">
    <source>
        <dbReference type="SAM" id="MobiDB-lite"/>
    </source>
</evidence>
<feature type="coiled-coil region" evidence="1">
    <location>
        <begin position="126"/>
        <end position="177"/>
    </location>
</feature>
<evidence type="ECO:0000313" key="3">
    <source>
        <dbReference type="EMBL" id="KIS67568.1"/>
    </source>
</evidence>
<sequence length="777" mass="83903">MSSYGSGRDPRVRPNHIRDKLAARNDPIDYDAPSTSGTAASNAFASNVSPSSSHNLASTSASTLDRVASSSRNPLIDRLEPTTARTSTSTSIESPSDLVARLYASDPERQLFDQIEIKSFAISEDRRNLEEELSKLKSVAEWLNDAGPNDPRNIARLAEQQQVVTRLEQKIKSNSADLYRMQLQWRVDVDARIIPALLAAATAPFEAKLQDLKHERGKDRKRQEELDHHARTFFGQSSRFQSDLNKIRSDLSALTRGNNRLHHEITDTRKELRKDVDKDVGQINDNRQRIKALEKKVAALQEKLDHPNVAQFSSSASAPAPTVSANPPVSKPAMASLVAPLPTSSALDSRVLPAEPAQPAAPAAVAAQPSAASANGTAPTQDSVLPRPPSPSKATALNSESKAVTQAQFRKWVANHEQDLEWRLDEIKDLAIQEATQENQACMDQRLRALARKWKSKALLREHATEAASSPKPGNPSNEATAPADGAAPMDIDTEQQQNQASDAAIAPNAKQSANTTVAPTNPNGANPPVGLQSNSAAGEATSTSQASAAAASSTSKESKRSSGTVLAAPSDSAPAANQVASSSSTLQPPGPPLLPPGQKENDSKASTAAISAAILKNMQNSLNKVHTQLTTLQKDTEVLRQFEREWLSRLLESPDKFEQLLTALKAKGLGHEADHVRAAVSHLGTQIVTIAESVVSLRTFEEESRKQIKALEEGRRQIMDTINKKIEWMQKQYEALDDQAALQGALLVKLSEHANPRQPRRKASQLTGTSGPPALC</sequence>
<evidence type="ECO:0000256" key="1">
    <source>
        <dbReference type="SAM" id="Coils"/>
    </source>
</evidence>
<dbReference type="Proteomes" id="UP000000561">
    <property type="component" value="Chromosome 13"/>
</dbReference>
<protein>
    <submittedName>
        <fullName evidence="3">Uncharacterized protein</fullName>
    </submittedName>
</protein>
<dbReference type="VEuPathDB" id="FungiDB:UMAG_12279"/>
<evidence type="ECO:0000313" key="4">
    <source>
        <dbReference type="Proteomes" id="UP000000561"/>
    </source>
</evidence>
<reference evidence="3 4" key="1">
    <citation type="journal article" date="2006" name="Nature">
        <title>Insights from the genome of the biotrophic fungal plant pathogen Ustilago maydis.</title>
        <authorList>
            <person name="Kamper J."/>
            <person name="Kahmann R."/>
            <person name="Bolker M."/>
            <person name="Ma L.J."/>
            <person name="Brefort T."/>
            <person name="Saville B.J."/>
            <person name="Banuett F."/>
            <person name="Kronstad J.W."/>
            <person name="Gold S.E."/>
            <person name="Muller O."/>
            <person name="Perlin M.H."/>
            <person name="Wosten H.A."/>
            <person name="de Vries R."/>
            <person name="Ruiz-Herrera J."/>
            <person name="Reynaga-Pena C.G."/>
            <person name="Snetselaar K."/>
            <person name="McCann M."/>
            <person name="Perez-Martin J."/>
            <person name="Feldbrugge M."/>
            <person name="Basse C.W."/>
            <person name="Steinberg G."/>
            <person name="Ibeas J.I."/>
            <person name="Holloman W."/>
            <person name="Guzman P."/>
            <person name="Farman M."/>
            <person name="Stajich J.E."/>
            <person name="Sentandreu R."/>
            <person name="Gonzalez-Prieto J.M."/>
            <person name="Kennell J.C."/>
            <person name="Molina L."/>
            <person name="Schirawski J."/>
            <person name="Mendoza-Mendoza A."/>
            <person name="Greilinger D."/>
            <person name="Munch K."/>
            <person name="Rossel N."/>
            <person name="Scherer M."/>
            <person name="Vranes M."/>
            <person name="Ladendorf O."/>
            <person name="Vincon V."/>
            <person name="Fuchs U."/>
            <person name="Sandrock B."/>
            <person name="Meng S."/>
            <person name="Ho E.C."/>
            <person name="Cahill M.J."/>
            <person name="Boyce K.J."/>
            <person name="Klose J."/>
            <person name="Klosterman S.J."/>
            <person name="Deelstra H.J."/>
            <person name="Ortiz-Castellanos L."/>
            <person name="Li W."/>
            <person name="Sanchez-Alonso P."/>
            <person name="Schreier P.H."/>
            <person name="Hauser-Hahn I."/>
            <person name="Vaupel M."/>
            <person name="Koopmann E."/>
            <person name="Friedrich G."/>
            <person name="Voss H."/>
            <person name="Schluter T."/>
            <person name="Margolis J."/>
            <person name="Platt D."/>
            <person name="Swimmer C."/>
            <person name="Gnirke A."/>
            <person name="Chen F."/>
            <person name="Vysotskaia V."/>
            <person name="Mannhaupt G."/>
            <person name="Guldener U."/>
            <person name="Munsterkotter M."/>
            <person name="Haase D."/>
            <person name="Oesterheld M."/>
            <person name="Mewes H.W."/>
            <person name="Mauceli E.W."/>
            <person name="DeCaprio D."/>
            <person name="Wade C.M."/>
            <person name="Butler J."/>
            <person name="Young S."/>
            <person name="Jaffe D.B."/>
            <person name="Calvo S."/>
            <person name="Nusbaum C."/>
            <person name="Galagan J."/>
            <person name="Birren B.W."/>
        </authorList>
    </citation>
    <scope>NUCLEOTIDE SEQUENCE [LARGE SCALE GENOMIC DNA]</scope>
    <source>
        <strain evidence="4">DSM 14603 / FGSC 9021 / UM521</strain>
    </source>
</reference>
<dbReference type="InParanoid" id="A0A0D1CLJ6"/>
<dbReference type="AlphaFoldDB" id="A0A0D1CLJ6"/>
<accession>A0A0D1CLJ6</accession>
<feature type="compositionally biased region" description="Polar residues" evidence="2">
    <location>
        <begin position="510"/>
        <end position="525"/>
    </location>
</feature>
<keyword evidence="1" id="KW-0175">Coiled coil</keyword>
<feature type="compositionally biased region" description="Low complexity" evidence="2">
    <location>
        <begin position="49"/>
        <end position="64"/>
    </location>
</feature>